<dbReference type="EMBL" id="JPQU01000023">
    <property type="protein sequence ID" value="KFE56872.1"/>
    <property type="molecule type" value="Genomic_DNA"/>
</dbReference>
<dbReference type="SUPFAM" id="SSF52283">
    <property type="entry name" value="Formate/glycerate dehydrogenase catalytic domain-like"/>
    <property type="match status" value="1"/>
</dbReference>
<dbReference type="InterPro" id="IPR006140">
    <property type="entry name" value="D-isomer_DH_NAD-bd"/>
</dbReference>
<dbReference type="Gene3D" id="3.40.50.720">
    <property type="entry name" value="NAD(P)-binding Rossmann-like Domain"/>
    <property type="match status" value="2"/>
</dbReference>
<dbReference type="RefSeq" id="WP_032627175.1">
    <property type="nucleotide sequence ID" value="NZ_JPQU01000023.1"/>
</dbReference>
<dbReference type="OrthoDB" id="9787219at2"/>
<dbReference type="GO" id="GO:0051287">
    <property type="term" value="F:NAD binding"/>
    <property type="evidence" value="ECO:0007669"/>
    <property type="project" value="InterPro"/>
</dbReference>
<evidence type="ECO:0000256" key="1">
    <source>
        <dbReference type="ARBA" id="ARBA00023002"/>
    </source>
</evidence>
<dbReference type="InterPro" id="IPR036291">
    <property type="entry name" value="NAD(P)-bd_dom_sf"/>
</dbReference>
<feature type="domain" description="D-isomer specific 2-hydroxyacid dehydrogenase NAD-binding" evidence="3">
    <location>
        <begin position="103"/>
        <end position="274"/>
    </location>
</feature>
<dbReference type="AlphaFoldDB" id="A0A085VN59"/>
<sequence>MMTVVLLASDTGLLTQLQAAFARQAPELRVVLADDPHADRAQIAACWYPPANSMSALPNLQLVHSVAAGVDHLQTDPSRPDVPACRVVDPDHRQGMTEYVRWAVLNFHRDFDRVTAQQRQKLWQRHPQRPASEFKVGIMGLGSLGAAIATDLSGAGYTVRGWARSPRELSGVACHHGDDQFDGFLDGLDMLINLLPLTEATRGILCKRTFAALSTGAVIVNVGRGQHLVIDDLEQALASGQLRGAVLDVFEREPLPFSERLWQMPGVVITPHMASAASHDCIARQVAENARRLSNGEPLNNLVNPELGY</sequence>
<keyword evidence="5" id="KW-1185">Reference proteome</keyword>
<organism evidence="4 5">
    <name type="scientific">Pseudomonas syringae</name>
    <dbReference type="NCBI Taxonomy" id="317"/>
    <lineage>
        <taxon>Bacteria</taxon>
        <taxon>Pseudomonadati</taxon>
        <taxon>Pseudomonadota</taxon>
        <taxon>Gammaproteobacteria</taxon>
        <taxon>Pseudomonadales</taxon>
        <taxon>Pseudomonadaceae</taxon>
        <taxon>Pseudomonas</taxon>
    </lineage>
</organism>
<comment type="caution">
    <text evidence="4">The sequence shown here is derived from an EMBL/GenBank/DDBJ whole genome shotgun (WGS) entry which is preliminary data.</text>
</comment>
<keyword evidence="2" id="KW-0520">NAD</keyword>
<dbReference type="PANTHER" id="PTHR43333">
    <property type="entry name" value="2-HACID_DH_C DOMAIN-CONTAINING PROTEIN"/>
    <property type="match status" value="1"/>
</dbReference>
<protein>
    <submittedName>
        <fullName evidence="4">2-hydroxyacid dehydrogenase</fullName>
    </submittedName>
</protein>
<accession>A0A085VN59</accession>
<proteinExistence type="predicted"/>
<keyword evidence="1" id="KW-0560">Oxidoreductase</keyword>
<evidence type="ECO:0000313" key="5">
    <source>
        <dbReference type="Proteomes" id="UP000028631"/>
    </source>
</evidence>
<dbReference type="CDD" id="cd12164">
    <property type="entry name" value="GDH_like_2"/>
    <property type="match status" value="1"/>
</dbReference>
<evidence type="ECO:0000313" key="4">
    <source>
        <dbReference type="EMBL" id="KFE56872.1"/>
    </source>
</evidence>
<reference evidence="4 5" key="1">
    <citation type="submission" date="2014-07" db="EMBL/GenBank/DDBJ databases">
        <title>Draft Genome Sequences of Environmental Pseudomonas syringae strains.</title>
        <authorList>
            <person name="Baltrus D.A."/>
            <person name="Berge O."/>
            <person name="Morris C."/>
        </authorList>
    </citation>
    <scope>NUCLEOTIDE SEQUENCE [LARGE SCALE GENOMIC DNA]</scope>
    <source>
        <strain evidence="4 5">GAW0119</strain>
    </source>
</reference>
<evidence type="ECO:0000259" key="3">
    <source>
        <dbReference type="Pfam" id="PF02826"/>
    </source>
</evidence>
<dbReference type="SUPFAM" id="SSF51735">
    <property type="entry name" value="NAD(P)-binding Rossmann-fold domains"/>
    <property type="match status" value="1"/>
</dbReference>
<dbReference type="Proteomes" id="UP000028631">
    <property type="component" value="Unassembled WGS sequence"/>
</dbReference>
<name>A0A085VN59_PSESX</name>
<dbReference type="GO" id="GO:0016491">
    <property type="term" value="F:oxidoreductase activity"/>
    <property type="evidence" value="ECO:0007669"/>
    <property type="project" value="UniProtKB-KW"/>
</dbReference>
<dbReference type="PATRIC" id="fig|317.175.peg.1398"/>
<dbReference type="Pfam" id="PF02826">
    <property type="entry name" value="2-Hacid_dh_C"/>
    <property type="match status" value="1"/>
</dbReference>
<gene>
    <name evidence="4" type="ORF">IV01_06720</name>
</gene>
<dbReference type="PANTHER" id="PTHR43333:SF1">
    <property type="entry name" value="D-ISOMER SPECIFIC 2-HYDROXYACID DEHYDROGENASE NAD-BINDING DOMAIN-CONTAINING PROTEIN"/>
    <property type="match status" value="1"/>
</dbReference>
<evidence type="ECO:0000256" key="2">
    <source>
        <dbReference type="ARBA" id="ARBA00023027"/>
    </source>
</evidence>